<reference evidence="1" key="1">
    <citation type="submission" date="2020-04" db="EMBL/GenBank/DDBJ databases">
        <authorList>
            <person name="Alioto T."/>
            <person name="Alioto T."/>
            <person name="Gomez Garrido J."/>
        </authorList>
    </citation>
    <scope>NUCLEOTIDE SEQUENCE</scope>
    <source>
        <strain evidence="1">A484AB</strain>
    </source>
</reference>
<proteinExistence type="predicted"/>
<dbReference type="EMBL" id="CACRXK020004523">
    <property type="protein sequence ID" value="CAB4003048.1"/>
    <property type="molecule type" value="Genomic_DNA"/>
</dbReference>
<dbReference type="OrthoDB" id="8067420at2759"/>
<accession>A0A7D9E7M7</accession>
<evidence type="ECO:0000313" key="1">
    <source>
        <dbReference type="EMBL" id="CAB4003048.1"/>
    </source>
</evidence>
<comment type="caution">
    <text evidence="1">The sequence shown here is derived from an EMBL/GenBank/DDBJ whole genome shotgun (WGS) entry which is preliminary data.</text>
</comment>
<sequence length="60" mass="7075">MVAMNLFEYESGEQSYEFKTKQVLFDLKAKPSVRAKKDWDLTDKVCREGIRVIETIFERG</sequence>
<protein>
    <submittedName>
        <fullName evidence="1">Uncharacterized protein</fullName>
    </submittedName>
</protein>
<keyword evidence="2" id="KW-1185">Reference proteome</keyword>
<name>A0A7D9E7M7_PARCT</name>
<dbReference type="Proteomes" id="UP001152795">
    <property type="component" value="Unassembled WGS sequence"/>
</dbReference>
<organism evidence="1 2">
    <name type="scientific">Paramuricea clavata</name>
    <name type="common">Red gorgonian</name>
    <name type="synonym">Violescent sea-whip</name>
    <dbReference type="NCBI Taxonomy" id="317549"/>
    <lineage>
        <taxon>Eukaryota</taxon>
        <taxon>Metazoa</taxon>
        <taxon>Cnidaria</taxon>
        <taxon>Anthozoa</taxon>
        <taxon>Octocorallia</taxon>
        <taxon>Malacalcyonacea</taxon>
        <taxon>Plexauridae</taxon>
        <taxon>Paramuricea</taxon>
    </lineage>
</organism>
<dbReference type="AlphaFoldDB" id="A0A7D9E7M7"/>
<gene>
    <name evidence="1" type="ORF">PACLA_8A050934</name>
</gene>
<evidence type="ECO:0000313" key="2">
    <source>
        <dbReference type="Proteomes" id="UP001152795"/>
    </source>
</evidence>